<evidence type="ECO:0000256" key="5">
    <source>
        <dbReference type="ARBA" id="ARBA00022989"/>
    </source>
</evidence>
<keyword evidence="3" id="KW-1003">Cell membrane</keyword>
<dbReference type="PANTHER" id="PTHR37937:SF1">
    <property type="entry name" value="CONJUGATIVE TRANSFER: DNA TRANSPORT"/>
    <property type="match status" value="1"/>
</dbReference>
<comment type="subcellular location">
    <subcellularLocation>
        <location evidence="1">Cell membrane</location>
        <topology evidence="1">Multi-pass membrane protein</topology>
    </subcellularLocation>
</comment>
<gene>
    <name evidence="8" type="ORF">ACD661_16295</name>
</gene>
<evidence type="ECO:0000313" key="9">
    <source>
        <dbReference type="Proteomes" id="UP001615550"/>
    </source>
</evidence>
<dbReference type="Pfam" id="PF02534">
    <property type="entry name" value="T4SS-DNA_transf"/>
    <property type="match status" value="1"/>
</dbReference>
<dbReference type="CDD" id="cd01127">
    <property type="entry name" value="TrwB_TraG_TraD_VirD4"/>
    <property type="match status" value="1"/>
</dbReference>
<dbReference type="InterPro" id="IPR051539">
    <property type="entry name" value="T4SS-coupling_protein"/>
</dbReference>
<feature type="transmembrane region" description="Helical" evidence="7">
    <location>
        <begin position="57"/>
        <end position="80"/>
    </location>
</feature>
<reference evidence="8 9" key="1">
    <citation type="submission" date="2024-08" db="EMBL/GenBank/DDBJ databases">
        <title>Draft Genome Sequence of Legionella lytica strain DSB2004, Isolated From a Fire Sprinkler System.</title>
        <authorList>
            <person name="Everhart A.D."/>
            <person name="Kidane D.T."/>
            <person name="Farone A.L."/>
            <person name="Farone M.B."/>
        </authorList>
    </citation>
    <scope>NUCLEOTIDE SEQUENCE [LARGE SCALE GENOMIC DNA]</scope>
    <source>
        <strain evidence="8 9">DSB2004</strain>
    </source>
</reference>
<dbReference type="RefSeq" id="WP_400188906.1">
    <property type="nucleotide sequence ID" value="NZ_JBGORX010000013.1"/>
</dbReference>
<evidence type="ECO:0000313" key="8">
    <source>
        <dbReference type="EMBL" id="MFJ1270119.1"/>
    </source>
</evidence>
<sequence>MSALALHALDLKLIPYPWHWMVLLKKGFYSEVVFGALVVIPLLGVGLGYVSKGFYRYLSLIGIGGIFFAMFSGLLGLLFFELGWGYELELTRLIPELWALKNNPNDLNHLIWAQGASFLLLMCFGSVWAFERWRPARRALGNAHFANGFEIKKEGFLDKKDESIIIGKTLGTPLYSNGFEHVLAFAPTGSGKTSSIAIPNLFHYPYSMVCNDLKLSLFKTTSGYREQVLGHKCFCWSLTNAEGFTHRYNPMSFISSDKLLRITDIQRTAHILIPDNSKEAGIWAKESRKLFKALALYLLDTPERPTSLGEMNRLVKQEQFDAWLNQLLTETECYDPEFYRNGFSYINAHEETRTSILISFSGYLELFDDPIVDAATSASDFDIRTLRSEKTTIYIGYTDEDMERLAPILTLFWQQVISAMIKEVPDPIKEPYPLLCLIDEFSSLGRIERLRRSLKLLREYRVRCVLMFQYISQTYERYSHDEAKAFTNIKTKIAYGCDDISDAEYISKMLGTRTQKVISRSISNQANGGVNDSKNISYQAIPLMRPDEVMRLKQSQSLIMRSGTSPINASQFIWYKEPSMNNLSRTPTVVPQQIIQQTPFKRATLKSLPQASSTMNDESEFEECDELEWIDNE</sequence>
<evidence type="ECO:0000256" key="3">
    <source>
        <dbReference type="ARBA" id="ARBA00022475"/>
    </source>
</evidence>
<accession>A0ABW8DEY6</accession>
<evidence type="ECO:0000256" key="1">
    <source>
        <dbReference type="ARBA" id="ARBA00004651"/>
    </source>
</evidence>
<name>A0ABW8DEY6_9GAMM</name>
<evidence type="ECO:0000256" key="2">
    <source>
        <dbReference type="ARBA" id="ARBA00008806"/>
    </source>
</evidence>
<keyword evidence="5 7" id="KW-1133">Transmembrane helix</keyword>
<keyword evidence="9" id="KW-1185">Reference proteome</keyword>
<dbReference type="Gene3D" id="3.40.50.300">
    <property type="entry name" value="P-loop containing nucleotide triphosphate hydrolases"/>
    <property type="match status" value="1"/>
</dbReference>
<dbReference type="PANTHER" id="PTHR37937">
    <property type="entry name" value="CONJUGATIVE TRANSFER: DNA TRANSPORT"/>
    <property type="match status" value="1"/>
</dbReference>
<comment type="similarity">
    <text evidence="2">Belongs to the VirD4/TraG family.</text>
</comment>
<evidence type="ECO:0000256" key="7">
    <source>
        <dbReference type="SAM" id="Phobius"/>
    </source>
</evidence>
<keyword evidence="6 7" id="KW-0472">Membrane</keyword>
<feature type="transmembrane region" description="Helical" evidence="7">
    <location>
        <begin position="28"/>
        <end position="50"/>
    </location>
</feature>
<dbReference type="EMBL" id="JBGORX010000013">
    <property type="protein sequence ID" value="MFJ1270119.1"/>
    <property type="molecule type" value="Genomic_DNA"/>
</dbReference>
<dbReference type="Proteomes" id="UP001615550">
    <property type="component" value="Unassembled WGS sequence"/>
</dbReference>
<evidence type="ECO:0000256" key="4">
    <source>
        <dbReference type="ARBA" id="ARBA00022692"/>
    </source>
</evidence>
<proteinExistence type="inferred from homology"/>
<dbReference type="SUPFAM" id="SSF52540">
    <property type="entry name" value="P-loop containing nucleoside triphosphate hydrolases"/>
    <property type="match status" value="1"/>
</dbReference>
<organism evidence="8 9">
    <name type="scientific">Legionella lytica</name>
    <dbReference type="NCBI Taxonomy" id="96232"/>
    <lineage>
        <taxon>Bacteria</taxon>
        <taxon>Pseudomonadati</taxon>
        <taxon>Pseudomonadota</taxon>
        <taxon>Gammaproteobacteria</taxon>
        <taxon>Legionellales</taxon>
        <taxon>Legionellaceae</taxon>
        <taxon>Legionella</taxon>
    </lineage>
</organism>
<dbReference type="InterPro" id="IPR027417">
    <property type="entry name" value="P-loop_NTPase"/>
</dbReference>
<evidence type="ECO:0000256" key="6">
    <source>
        <dbReference type="ARBA" id="ARBA00023136"/>
    </source>
</evidence>
<feature type="transmembrane region" description="Helical" evidence="7">
    <location>
        <begin position="110"/>
        <end position="130"/>
    </location>
</feature>
<comment type="caution">
    <text evidence="8">The sequence shown here is derived from an EMBL/GenBank/DDBJ whole genome shotgun (WGS) entry which is preliminary data.</text>
</comment>
<keyword evidence="4 7" id="KW-0812">Transmembrane</keyword>
<protein>
    <submittedName>
        <fullName evidence="8">Type IV secretory system conjugative DNA transfer family protein</fullName>
    </submittedName>
</protein>
<dbReference type="InterPro" id="IPR003688">
    <property type="entry name" value="TraG/VirD4"/>
</dbReference>